<keyword evidence="3" id="KW-1185">Reference proteome</keyword>
<protein>
    <submittedName>
        <fullName evidence="2">Uncharacterized protein</fullName>
    </submittedName>
</protein>
<name>A0ABW5G376_9PSEU</name>
<evidence type="ECO:0000256" key="1">
    <source>
        <dbReference type="SAM" id="MobiDB-lite"/>
    </source>
</evidence>
<dbReference type="EMBL" id="JBHUKR010000011">
    <property type="protein sequence ID" value="MFD2419376.1"/>
    <property type="molecule type" value="Genomic_DNA"/>
</dbReference>
<dbReference type="Proteomes" id="UP001597417">
    <property type="component" value="Unassembled WGS sequence"/>
</dbReference>
<sequence>MISEMSAPKTGKSGYQVSPPGDGVSRGREADVAKTALLARAG</sequence>
<proteinExistence type="predicted"/>
<reference evidence="3" key="1">
    <citation type="journal article" date="2019" name="Int. J. Syst. Evol. Microbiol.">
        <title>The Global Catalogue of Microorganisms (GCM) 10K type strain sequencing project: providing services to taxonomists for standard genome sequencing and annotation.</title>
        <authorList>
            <consortium name="The Broad Institute Genomics Platform"/>
            <consortium name="The Broad Institute Genome Sequencing Center for Infectious Disease"/>
            <person name="Wu L."/>
            <person name="Ma J."/>
        </authorList>
    </citation>
    <scope>NUCLEOTIDE SEQUENCE [LARGE SCALE GENOMIC DNA]</scope>
    <source>
        <strain evidence="3">CGMCC 4.7645</strain>
    </source>
</reference>
<comment type="caution">
    <text evidence="2">The sequence shown here is derived from an EMBL/GenBank/DDBJ whole genome shotgun (WGS) entry which is preliminary data.</text>
</comment>
<organism evidence="2 3">
    <name type="scientific">Amycolatopsis pigmentata</name>
    <dbReference type="NCBI Taxonomy" id="450801"/>
    <lineage>
        <taxon>Bacteria</taxon>
        <taxon>Bacillati</taxon>
        <taxon>Actinomycetota</taxon>
        <taxon>Actinomycetes</taxon>
        <taxon>Pseudonocardiales</taxon>
        <taxon>Pseudonocardiaceae</taxon>
        <taxon>Amycolatopsis</taxon>
    </lineage>
</organism>
<feature type="region of interest" description="Disordered" evidence="1">
    <location>
        <begin position="1"/>
        <end position="30"/>
    </location>
</feature>
<gene>
    <name evidence="2" type="ORF">ACFSXZ_23880</name>
</gene>
<evidence type="ECO:0000313" key="3">
    <source>
        <dbReference type="Proteomes" id="UP001597417"/>
    </source>
</evidence>
<dbReference type="RefSeq" id="WP_378267371.1">
    <property type="nucleotide sequence ID" value="NZ_JBHUKR010000011.1"/>
</dbReference>
<accession>A0ABW5G376</accession>
<evidence type="ECO:0000313" key="2">
    <source>
        <dbReference type="EMBL" id="MFD2419376.1"/>
    </source>
</evidence>